<accession>A0ABZ2LIV1</accession>
<sequence>MKIESNVLTGAVALNESAFGVIGSIVDSAPSAAMKPGLSSGGTKVLNLLFVETQDTIPGFPKGIVSAGSEDGGPGGEDEAVDDDDNDDGDDGSKE</sequence>
<dbReference type="RefSeq" id="WP_394820504.1">
    <property type="nucleotide sequence ID" value="NZ_CP089984.1"/>
</dbReference>
<evidence type="ECO:0000313" key="2">
    <source>
        <dbReference type="EMBL" id="WXB10884.1"/>
    </source>
</evidence>
<dbReference type="Proteomes" id="UP001370348">
    <property type="component" value="Chromosome"/>
</dbReference>
<evidence type="ECO:0000313" key="3">
    <source>
        <dbReference type="Proteomes" id="UP001370348"/>
    </source>
</evidence>
<protein>
    <submittedName>
        <fullName evidence="2">Uncharacterized protein</fullName>
    </submittedName>
</protein>
<organism evidence="2 3">
    <name type="scientific">Pendulispora albinea</name>
    <dbReference type="NCBI Taxonomy" id="2741071"/>
    <lineage>
        <taxon>Bacteria</taxon>
        <taxon>Pseudomonadati</taxon>
        <taxon>Myxococcota</taxon>
        <taxon>Myxococcia</taxon>
        <taxon>Myxococcales</taxon>
        <taxon>Sorangiineae</taxon>
        <taxon>Pendulisporaceae</taxon>
        <taxon>Pendulispora</taxon>
    </lineage>
</organism>
<gene>
    <name evidence="2" type="ORF">LZC94_23725</name>
</gene>
<name>A0ABZ2LIV1_9BACT</name>
<dbReference type="EMBL" id="CP089984">
    <property type="protein sequence ID" value="WXB10884.1"/>
    <property type="molecule type" value="Genomic_DNA"/>
</dbReference>
<keyword evidence="3" id="KW-1185">Reference proteome</keyword>
<evidence type="ECO:0000256" key="1">
    <source>
        <dbReference type="SAM" id="MobiDB-lite"/>
    </source>
</evidence>
<feature type="compositionally biased region" description="Acidic residues" evidence="1">
    <location>
        <begin position="76"/>
        <end position="95"/>
    </location>
</feature>
<proteinExistence type="predicted"/>
<feature type="region of interest" description="Disordered" evidence="1">
    <location>
        <begin position="62"/>
        <end position="95"/>
    </location>
</feature>
<reference evidence="2 3" key="1">
    <citation type="submission" date="2021-12" db="EMBL/GenBank/DDBJ databases">
        <title>Discovery of the Pendulisporaceae a myxobacterial family with distinct sporulation behavior and unique specialized metabolism.</title>
        <authorList>
            <person name="Garcia R."/>
            <person name="Popoff A."/>
            <person name="Bader C.D."/>
            <person name="Loehr J."/>
            <person name="Walesch S."/>
            <person name="Walt C."/>
            <person name="Boldt J."/>
            <person name="Bunk B."/>
            <person name="Haeckl F.J.F.P.J."/>
            <person name="Gunesch A.P."/>
            <person name="Birkelbach J."/>
            <person name="Nuebel U."/>
            <person name="Pietschmann T."/>
            <person name="Bach T."/>
            <person name="Mueller R."/>
        </authorList>
    </citation>
    <scope>NUCLEOTIDE SEQUENCE [LARGE SCALE GENOMIC DNA]</scope>
    <source>
        <strain evidence="2 3">MSr11954</strain>
    </source>
</reference>